<organism evidence="4 5">
    <name type="scientific">Stentor coeruleus</name>
    <dbReference type="NCBI Taxonomy" id="5963"/>
    <lineage>
        <taxon>Eukaryota</taxon>
        <taxon>Sar</taxon>
        <taxon>Alveolata</taxon>
        <taxon>Ciliophora</taxon>
        <taxon>Postciliodesmatophora</taxon>
        <taxon>Heterotrichea</taxon>
        <taxon>Heterotrichida</taxon>
        <taxon>Stentoridae</taxon>
        <taxon>Stentor</taxon>
    </lineage>
</organism>
<dbReference type="OrthoDB" id="10264738at2759"/>
<proteinExistence type="predicted"/>
<dbReference type="Proteomes" id="UP000187209">
    <property type="component" value="Unassembled WGS sequence"/>
</dbReference>
<dbReference type="GO" id="GO:0016020">
    <property type="term" value="C:membrane"/>
    <property type="evidence" value="ECO:0007669"/>
    <property type="project" value="UniProtKB-SubCell"/>
</dbReference>
<accession>A0A1R2CG72</accession>
<dbReference type="PROSITE" id="PS51746">
    <property type="entry name" value="PPM_2"/>
    <property type="match status" value="1"/>
</dbReference>
<feature type="domain" description="PPM-type phosphatase" evidence="3">
    <location>
        <begin position="147"/>
        <end position="426"/>
    </location>
</feature>
<dbReference type="CDD" id="cd00143">
    <property type="entry name" value="PP2Cc"/>
    <property type="match status" value="1"/>
</dbReference>
<evidence type="ECO:0000313" key="5">
    <source>
        <dbReference type="Proteomes" id="UP000187209"/>
    </source>
</evidence>
<dbReference type="AlphaFoldDB" id="A0A1R2CG72"/>
<comment type="caution">
    <text evidence="4">The sequence shown here is derived from an EMBL/GenBank/DDBJ whole genome shotgun (WGS) entry which is preliminary data.</text>
</comment>
<keyword evidence="2" id="KW-0472">Membrane</keyword>
<dbReference type="PANTHER" id="PTHR47992">
    <property type="entry name" value="PROTEIN PHOSPHATASE"/>
    <property type="match status" value="1"/>
</dbReference>
<dbReference type="InterPro" id="IPR015655">
    <property type="entry name" value="PP2C"/>
</dbReference>
<reference evidence="4 5" key="1">
    <citation type="submission" date="2016-11" db="EMBL/GenBank/DDBJ databases">
        <title>The macronuclear genome of Stentor coeruleus: a giant cell with tiny introns.</title>
        <authorList>
            <person name="Slabodnick M."/>
            <person name="Ruby J.G."/>
            <person name="Reiff S.B."/>
            <person name="Swart E.C."/>
            <person name="Gosai S."/>
            <person name="Prabakaran S."/>
            <person name="Witkowska E."/>
            <person name="Larue G.E."/>
            <person name="Fisher S."/>
            <person name="Freeman R.M."/>
            <person name="Gunawardena J."/>
            <person name="Chu W."/>
            <person name="Stover N.A."/>
            <person name="Gregory B.D."/>
            <person name="Nowacki M."/>
            <person name="Derisi J."/>
            <person name="Roy S.W."/>
            <person name="Marshall W.F."/>
            <person name="Sood P."/>
        </authorList>
    </citation>
    <scope>NUCLEOTIDE SEQUENCE [LARGE SCALE GENOMIC DNA]</scope>
    <source>
        <strain evidence="4">WM001</strain>
    </source>
</reference>
<dbReference type="Pfam" id="PF00481">
    <property type="entry name" value="PP2C"/>
    <property type="match status" value="1"/>
</dbReference>
<gene>
    <name evidence="4" type="ORF">SteCoe_10201</name>
</gene>
<dbReference type="SUPFAM" id="SSF81606">
    <property type="entry name" value="PP2C-like"/>
    <property type="match status" value="1"/>
</dbReference>
<sequence>MRPIASRSVKPTTFSLYNPESLPKTTKNSLLASSSQRKIIKIHNKSKSEYDSLLQSPQTKHLKPIQTMKNLNIKPSLSSRPSPNKSISRKKLLILSPSNDLSIKIHEPLLDTLIKKSVKRRTQSMELDIPEMQPIPPCNYISRCLFKTRIGSINGKNKKQNQDSFVIQNNLLGINGNYLFSVCDGHGLQGHLVSRYVKLKLVEYLEYYMTEYNNNPNLVEKSYTNSIKQIEDQLENEGIDSMFSGTTVVSVLVLSNMIICANIGDSRAVLGKKLNNSWKFEDLSKDHKPELVSERERIENSGGRIMPYYTITGLPVGPQRVWLKDANIPGLAMSRSLGDSIAGSVGVCSEPEFISHVLKKEDKFMVIASDGLWEFITSKQVVEIVGQLIDEGNSHLACDKLVSEAVKRWSQNDGTVDDITILVVFINQ</sequence>
<comment type="subcellular location">
    <subcellularLocation>
        <location evidence="1">Membrane</location>
    </subcellularLocation>
</comment>
<dbReference type="FunFam" id="3.60.40.10:FF:000051">
    <property type="entry name" value="Protein phosphatase 2C-like protein"/>
    <property type="match status" value="1"/>
</dbReference>
<evidence type="ECO:0000256" key="2">
    <source>
        <dbReference type="ARBA" id="ARBA00023136"/>
    </source>
</evidence>
<evidence type="ECO:0000313" key="4">
    <source>
        <dbReference type="EMBL" id="OMJ87965.1"/>
    </source>
</evidence>
<keyword evidence="5" id="KW-1185">Reference proteome</keyword>
<name>A0A1R2CG72_9CILI</name>
<protein>
    <recommendedName>
        <fullName evidence="3">PPM-type phosphatase domain-containing protein</fullName>
    </recommendedName>
</protein>
<evidence type="ECO:0000259" key="3">
    <source>
        <dbReference type="PROSITE" id="PS51746"/>
    </source>
</evidence>
<dbReference type="SMART" id="SM00332">
    <property type="entry name" value="PP2Cc"/>
    <property type="match status" value="1"/>
</dbReference>
<dbReference type="InterPro" id="IPR001932">
    <property type="entry name" value="PPM-type_phosphatase-like_dom"/>
</dbReference>
<dbReference type="InterPro" id="IPR036457">
    <property type="entry name" value="PPM-type-like_dom_sf"/>
</dbReference>
<dbReference type="Gene3D" id="3.60.40.10">
    <property type="entry name" value="PPM-type phosphatase domain"/>
    <property type="match status" value="1"/>
</dbReference>
<evidence type="ECO:0000256" key="1">
    <source>
        <dbReference type="ARBA" id="ARBA00004370"/>
    </source>
</evidence>
<dbReference type="EMBL" id="MPUH01000163">
    <property type="protein sequence ID" value="OMJ87965.1"/>
    <property type="molecule type" value="Genomic_DNA"/>
</dbReference>
<dbReference type="GO" id="GO:0004722">
    <property type="term" value="F:protein serine/threonine phosphatase activity"/>
    <property type="evidence" value="ECO:0007669"/>
    <property type="project" value="InterPro"/>
</dbReference>